<protein>
    <submittedName>
        <fullName evidence="2">Uncharacterized protein</fullName>
    </submittedName>
</protein>
<feature type="transmembrane region" description="Helical" evidence="1">
    <location>
        <begin position="20"/>
        <end position="39"/>
    </location>
</feature>
<evidence type="ECO:0000313" key="3">
    <source>
        <dbReference type="Proteomes" id="UP000030655"/>
    </source>
</evidence>
<keyword evidence="1" id="KW-0812">Transmembrane</keyword>
<proteinExistence type="predicted"/>
<accession>A0A059F4I9</accession>
<name>A0A059F4I9_9MICR</name>
<keyword evidence="1" id="KW-1133">Transmembrane helix</keyword>
<dbReference type="EMBL" id="KK365135">
    <property type="protein sequence ID" value="KCZ81919.1"/>
    <property type="molecule type" value="Genomic_DNA"/>
</dbReference>
<evidence type="ECO:0000313" key="2">
    <source>
        <dbReference type="EMBL" id="KCZ81919.1"/>
    </source>
</evidence>
<organism evidence="2 3">
    <name type="scientific">Anncaliia algerae PRA339</name>
    <dbReference type="NCBI Taxonomy" id="1288291"/>
    <lineage>
        <taxon>Eukaryota</taxon>
        <taxon>Fungi</taxon>
        <taxon>Fungi incertae sedis</taxon>
        <taxon>Microsporidia</taxon>
        <taxon>Tubulinosematoidea</taxon>
        <taxon>Tubulinosematidae</taxon>
        <taxon>Anncaliia</taxon>
    </lineage>
</organism>
<keyword evidence="3" id="KW-1185">Reference proteome</keyword>
<evidence type="ECO:0000256" key="1">
    <source>
        <dbReference type="SAM" id="Phobius"/>
    </source>
</evidence>
<sequence>MRLHSILIFNLVFLNFFRFYPYKIQILIYLNLMVCMYLITINVDSNYRQNEIFHGNRKYFREL</sequence>
<gene>
    <name evidence="2" type="ORF">H312_00680</name>
</gene>
<dbReference type="VEuPathDB" id="MicrosporidiaDB:H312_00680"/>
<reference evidence="3" key="1">
    <citation type="submission" date="2013-02" db="EMBL/GenBank/DDBJ databases">
        <authorList>
            <consortium name="The Broad Institute Genome Sequencing Platform"/>
            <person name="Cuomo C."/>
            <person name="Becnel J."/>
            <person name="Sanscrainte N."/>
            <person name="Walker B."/>
            <person name="Young S.K."/>
            <person name="Zeng Q."/>
            <person name="Gargeya S."/>
            <person name="Fitzgerald M."/>
            <person name="Haas B."/>
            <person name="Abouelleil A."/>
            <person name="Alvarado L."/>
            <person name="Arachchi H.M."/>
            <person name="Berlin A.M."/>
            <person name="Chapman S.B."/>
            <person name="Dewar J."/>
            <person name="Goldberg J."/>
            <person name="Griggs A."/>
            <person name="Gujja S."/>
            <person name="Hansen M."/>
            <person name="Howarth C."/>
            <person name="Imamovic A."/>
            <person name="Larimer J."/>
            <person name="McCowan C."/>
            <person name="Murphy C."/>
            <person name="Neiman D."/>
            <person name="Pearson M."/>
            <person name="Priest M."/>
            <person name="Roberts A."/>
            <person name="Saif S."/>
            <person name="Shea T."/>
            <person name="Sisk P."/>
            <person name="Sykes S."/>
            <person name="Wortman J."/>
            <person name="Nusbaum C."/>
            <person name="Birren B."/>
        </authorList>
    </citation>
    <scope>NUCLEOTIDE SEQUENCE [LARGE SCALE GENOMIC DNA]</scope>
    <source>
        <strain evidence="3">PRA339</strain>
    </source>
</reference>
<keyword evidence="1" id="KW-0472">Membrane</keyword>
<dbReference type="AlphaFoldDB" id="A0A059F4I9"/>
<dbReference type="Proteomes" id="UP000030655">
    <property type="component" value="Unassembled WGS sequence"/>
</dbReference>
<reference evidence="2 3" key="2">
    <citation type="submission" date="2014-03" db="EMBL/GenBank/DDBJ databases">
        <title>The Genome Sequence of Anncaliia algerae insect isolate PRA339.</title>
        <authorList>
            <consortium name="The Broad Institute Genome Sequencing Platform"/>
            <consortium name="The Broad Institute Genome Sequencing Center for Infectious Disease"/>
            <person name="Cuomo C."/>
            <person name="Becnel J."/>
            <person name="Sanscrainte N."/>
            <person name="Walker B."/>
            <person name="Young S.K."/>
            <person name="Zeng Q."/>
            <person name="Gargeya S."/>
            <person name="Fitzgerald M."/>
            <person name="Haas B."/>
            <person name="Abouelleil A."/>
            <person name="Alvarado L."/>
            <person name="Arachchi H.M."/>
            <person name="Berlin A.M."/>
            <person name="Chapman S.B."/>
            <person name="Dewar J."/>
            <person name="Goldberg J."/>
            <person name="Griggs A."/>
            <person name="Gujja S."/>
            <person name="Hansen M."/>
            <person name="Howarth C."/>
            <person name="Imamovic A."/>
            <person name="Larimer J."/>
            <person name="McCowan C."/>
            <person name="Murphy C."/>
            <person name="Neiman D."/>
            <person name="Pearson M."/>
            <person name="Priest M."/>
            <person name="Roberts A."/>
            <person name="Saif S."/>
            <person name="Shea T."/>
            <person name="Sisk P."/>
            <person name="Sykes S."/>
            <person name="Wortman J."/>
            <person name="Nusbaum C."/>
            <person name="Birren B."/>
        </authorList>
    </citation>
    <scope>NUCLEOTIDE SEQUENCE [LARGE SCALE GENOMIC DNA]</scope>
    <source>
        <strain evidence="2 3">PRA339</strain>
    </source>
</reference>
<dbReference type="HOGENOM" id="CLU_2885348_0_0_1"/>